<dbReference type="CDD" id="cd06811">
    <property type="entry name" value="PLPDE_III_yhfX_like"/>
    <property type="match status" value="1"/>
</dbReference>
<dbReference type="InterPro" id="IPR001608">
    <property type="entry name" value="Ala_racemase_N"/>
</dbReference>
<dbReference type="Pfam" id="PF01168">
    <property type="entry name" value="Ala_racemase_N"/>
    <property type="match status" value="1"/>
</dbReference>
<dbReference type="STRING" id="36842.SAMN02194393_03656"/>
<sequence length="391" mass="43521">MFLDMTLKRNPKLIKYAVEFHRKAEIRPNSYILDMDTIKSNTGKLVKSAKKYGIELYMMTKQIGRNPQIASIIAEAGIEKAVAVDPWEALALGRAGIKLGNVGHLVQIPFGMIKEILTYKPEVITVFTLEKAEEISKLALEMGKKQDILLRVTGTKDTVYEGQVGGFKEEELIQKAEAIEKLKGVNIVGVTAFPCFLYDSYEGKIHETENAYTVVRCAEKLKSKLNIDVKQINMPSANAIASLPLMKELGATHGEPGHAITGTTPLHGIKELDEIPSIVYVSEISHCFENKAYVYGGGHYRRSNVDKAMVGRDFETMKNNVLKAQDISPEAIDYYGTLIIDNKKALVGDTAIYSFRTQIFVTRSEVVLVEGIQKDMPKIIGIYDSLGKKLR</sequence>
<proteinExistence type="predicted"/>
<dbReference type="RefSeq" id="WP_079493521.1">
    <property type="nucleotide sequence ID" value="NZ_FUZT01000009.1"/>
</dbReference>
<feature type="domain" description="Alanine racemase N-terminal" evidence="1">
    <location>
        <begin position="34"/>
        <end position="265"/>
    </location>
</feature>
<name>A0A1T5M0J6_9FIRM</name>
<feature type="domain" description="YhfX-like C-terminal" evidence="2">
    <location>
        <begin position="279"/>
        <end position="379"/>
    </location>
</feature>
<dbReference type="InterPro" id="IPR029066">
    <property type="entry name" value="PLP-binding_barrel"/>
</dbReference>
<dbReference type="Pfam" id="PF21279">
    <property type="entry name" value="YhfX-like_C"/>
    <property type="match status" value="1"/>
</dbReference>
<dbReference type="OrthoDB" id="3189402at2"/>
<evidence type="ECO:0000259" key="1">
    <source>
        <dbReference type="Pfam" id="PF01168"/>
    </source>
</evidence>
<reference evidence="3 4" key="1">
    <citation type="submission" date="2017-02" db="EMBL/GenBank/DDBJ databases">
        <authorList>
            <person name="Peterson S.W."/>
        </authorList>
    </citation>
    <scope>NUCLEOTIDE SEQUENCE [LARGE SCALE GENOMIC DNA]</scope>
    <source>
        <strain evidence="3 4">M1</strain>
    </source>
</reference>
<evidence type="ECO:0000313" key="3">
    <source>
        <dbReference type="EMBL" id="SKC81761.1"/>
    </source>
</evidence>
<evidence type="ECO:0000313" key="4">
    <source>
        <dbReference type="Proteomes" id="UP000190285"/>
    </source>
</evidence>
<keyword evidence="4" id="KW-1185">Reference proteome</keyword>
<evidence type="ECO:0000259" key="2">
    <source>
        <dbReference type="Pfam" id="PF21279"/>
    </source>
</evidence>
<dbReference type="InterPro" id="IPR048449">
    <property type="entry name" value="YhfX-like_C"/>
</dbReference>
<dbReference type="SUPFAM" id="SSF51419">
    <property type="entry name" value="PLP-binding barrel"/>
    <property type="match status" value="1"/>
</dbReference>
<dbReference type="Gene3D" id="2.40.37.30">
    <property type="match status" value="2"/>
</dbReference>
<accession>A0A1T5M0J6</accession>
<protein>
    <submittedName>
        <fullName evidence="3">Predicted amino acid racemase</fullName>
    </submittedName>
</protein>
<dbReference type="AlphaFoldDB" id="A0A1T5M0J6"/>
<organism evidence="3 4">
    <name type="scientific">Maledivibacter halophilus</name>
    <dbReference type="NCBI Taxonomy" id="36842"/>
    <lineage>
        <taxon>Bacteria</taxon>
        <taxon>Bacillati</taxon>
        <taxon>Bacillota</taxon>
        <taxon>Clostridia</taxon>
        <taxon>Peptostreptococcales</taxon>
        <taxon>Caminicellaceae</taxon>
        <taxon>Maledivibacter</taxon>
    </lineage>
</organism>
<dbReference type="Proteomes" id="UP000190285">
    <property type="component" value="Unassembled WGS sequence"/>
</dbReference>
<dbReference type="EMBL" id="FUZT01000009">
    <property type="protein sequence ID" value="SKC81761.1"/>
    <property type="molecule type" value="Genomic_DNA"/>
</dbReference>
<gene>
    <name evidence="3" type="ORF">SAMN02194393_03656</name>
</gene>